<keyword evidence="2" id="KW-1185">Reference proteome</keyword>
<sequence>MADDLLIRSLTSKKQLSARQRRHRSHLDVRCQIGRTLIANEGWENIVIIETNAEQQCGTQTAQSHDNST</sequence>
<evidence type="ECO:0000313" key="1">
    <source>
        <dbReference type="EMBL" id="CAB0028793.1"/>
    </source>
</evidence>
<gene>
    <name evidence="1" type="ORF">TBRA_LOCUS921</name>
</gene>
<accession>A0A6H5HV41</accession>
<organism evidence="1 2">
    <name type="scientific">Trichogramma brassicae</name>
    <dbReference type="NCBI Taxonomy" id="86971"/>
    <lineage>
        <taxon>Eukaryota</taxon>
        <taxon>Metazoa</taxon>
        <taxon>Ecdysozoa</taxon>
        <taxon>Arthropoda</taxon>
        <taxon>Hexapoda</taxon>
        <taxon>Insecta</taxon>
        <taxon>Pterygota</taxon>
        <taxon>Neoptera</taxon>
        <taxon>Endopterygota</taxon>
        <taxon>Hymenoptera</taxon>
        <taxon>Apocrita</taxon>
        <taxon>Proctotrupomorpha</taxon>
        <taxon>Chalcidoidea</taxon>
        <taxon>Trichogrammatidae</taxon>
        <taxon>Trichogramma</taxon>
    </lineage>
</organism>
<reference evidence="1 2" key="1">
    <citation type="submission" date="2020-02" db="EMBL/GenBank/DDBJ databases">
        <authorList>
            <person name="Ferguson B K."/>
        </authorList>
    </citation>
    <scope>NUCLEOTIDE SEQUENCE [LARGE SCALE GENOMIC DNA]</scope>
</reference>
<name>A0A6H5HV41_9HYME</name>
<dbReference type="AlphaFoldDB" id="A0A6H5HV41"/>
<evidence type="ECO:0000313" key="2">
    <source>
        <dbReference type="Proteomes" id="UP000479190"/>
    </source>
</evidence>
<proteinExistence type="predicted"/>
<protein>
    <submittedName>
        <fullName evidence="1">Uncharacterized protein</fullName>
    </submittedName>
</protein>
<feature type="non-terminal residue" evidence="1">
    <location>
        <position position="69"/>
    </location>
</feature>
<dbReference type="Proteomes" id="UP000479190">
    <property type="component" value="Unassembled WGS sequence"/>
</dbReference>
<dbReference type="EMBL" id="CADCXV010000194">
    <property type="protein sequence ID" value="CAB0028793.1"/>
    <property type="molecule type" value="Genomic_DNA"/>
</dbReference>